<dbReference type="InterPro" id="IPR028082">
    <property type="entry name" value="Peripla_BP_I"/>
</dbReference>
<evidence type="ECO:0000313" key="6">
    <source>
        <dbReference type="Proteomes" id="UP001262410"/>
    </source>
</evidence>
<dbReference type="CDD" id="cd06267">
    <property type="entry name" value="PBP1_LacI_sugar_binding-like"/>
    <property type="match status" value="1"/>
</dbReference>
<protein>
    <submittedName>
        <fullName evidence="5">LacI family transcriptional regulator</fullName>
    </submittedName>
</protein>
<name>A0ABU1JSZ4_9PROT</name>
<keyword evidence="6" id="KW-1185">Reference proteome</keyword>
<dbReference type="EMBL" id="JAVDPW010000005">
    <property type="protein sequence ID" value="MDR6290700.1"/>
    <property type="molecule type" value="Genomic_DNA"/>
</dbReference>
<accession>A0ABU1JSZ4</accession>
<dbReference type="SUPFAM" id="SSF53822">
    <property type="entry name" value="Periplasmic binding protein-like I"/>
    <property type="match status" value="1"/>
</dbReference>
<dbReference type="Pfam" id="PF13377">
    <property type="entry name" value="Peripla_BP_3"/>
    <property type="match status" value="1"/>
</dbReference>
<sequence length="336" mass="35059">MDQPSKPIPTIQQVARAAGVARSTVSRAFTRPDMLNPATVARVMEVAAALGYAPNQVARALSTGRYGNIALIVPDVANPFFPPLIRAAEARADDAGLCVFLGDTDEDPAREDRLIGKLAAQVDGFVLASSRLAEDAIRAHRGRRPIVLVNRDVEGLDRVLIDSASGTAAAVRHLHDLGHRRIAYIGGPPSSWSNQQRRSAVLRAAEDLGVTAVEVAAQRPSYEGGVAAAPAVLSARTTAAIAFDDLVAQGLLAGLAGLRIEVPAAFSVIGCDDVLGARTYPPLTTISSRSNDAGRTAIEILLDQLSSGVSRGAAHVLGTELIIRATTASPGPARPI</sequence>
<dbReference type="SMART" id="SM00354">
    <property type="entry name" value="HTH_LACI"/>
    <property type="match status" value="1"/>
</dbReference>
<comment type="caution">
    <text evidence="5">The sequence shown here is derived from an EMBL/GenBank/DDBJ whole genome shotgun (WGS) entry which is preliminary data.</text>
</comment>
<dbReference type="Proteomes" id="UP001262410">
    <property type="component" value="Unassembled WGS sequence"/>
</dbReference>
<dbReference type="Pfam" id="PF00356">
    <property type="entry name" value="LacI"/>
    <property type="match status" value="1"/>
</dbReference>
<proteinExistence type="predicted"/>
<evidence type="ECO:0000256" key="2">
    <source>
        <dbReference type="ARBA" id="ARBA00023125"/>
    </source>
</evidence>
<dbReference type="PANTHER" id="PTHR30146">
    <property type="entry name" value="LACI-RELATED TRANSCRIPTIONAL REPRESSOR"/>
    <property type="match status" value="1"/>
</dbReference>
<dbReference type="RefSeq" id="WP_309795317.1">
    <property type="nucleotide sequence ID" value="NZ_JAVDPW010000005.1"/>
</dbReference>
<keyword evidence="3" id="KW-0804">Transcription</keyword>
<keyword evidence="2" id="KW-0238">DNA-binding</keyword>
<organism evidence="5 6">
    <name type="scientific">Inquilinus ginsengisoli</name>
    <dbReference type="NCBI Taxonomy" id="363840"/>
    <lineage>
        <taxon>Bacteria</taxon>
        <taxon>Pseudomonadati</taxon>
        <taxon>Pseudomonadota</taxon>
        <taxon>Alphaproteobacteria</taxon>
        <taxon>Rhodospirillales</taxon>
        <taxon>Rhodospirillaceae</taxon>
        <taxon>Inquilinus</taxon>
    </lineage>
</organism>
<evidence type="ECO:0000259" key="4">
    <source>
        <dbReference type="PROSITE" id="PS50932"/>
    </source>
</evidence>
<dbReference type="PANTHER" id="PTHR30146:SF138">
    <property type="entry name" value="TRANSCRIPTIONAL REGULATORY PROTEIN"/>
    <property type="match status" value="1"/>
</dbReference>
<dbReference type="PROSITE" id="PS50932">
    <property type="entry name" value="HTH_LACI_2"/>
    <property type="match status" value="1"/>
</dbReference>
<reference evidence="5 6" key="1">
    <citation type="submission" date="2023-07" db="EMBL/GenBank/DDBJ databases">
        <title>Sorghum-associated microbial communities from plants grown in Nebraska, USA.</title>
        <authorList>
            <person name="Schachtman D."/>
        </authorList>
    </citation>
    <scope>NUCLEOTIDE SEQUENCE [LARGE SCALE GENOMIC DNA]</scope>
    <source>
        <strain evidence="5 6">584</strain>
    </source>
</reference>
<dbReference type="CDD" id="cd01392">
    <property type="entry name" value="HTH_LacI"/>
    <property type="match status" value="1"/>
</dbReference>
<evidence type="ECO:0000313" key="5">
    <source>
        <dbReference type="EMBL" id="MDR6290700.1"/>
    </source>
</evidence>
<dbReference type="Gene3D" id="1.10.260.40">
    <property type="entry name" value="lambda repressor-like DNA-binding domains"/>
    <property type="match status" value="1"/>
</dbReference>
<feature type="domain" description="HTH lacI-type" evidence="4">
    <location>
        <begin position="9"/>
        <end position="63"/>
    </location>
</feature>
<evidence type="ECO:0000256" key="1">
    <source>
        <dbReference type="ARBA" id="ARBA00023015"/>
    </source>
</evidence>
<dbReference type="InterPro" id="IPR010982">
    <property type="entry name" value="Lambda_DNA-bd_dom_sf"/>
</dbReference>
<dbReference type="InterPro" id="IPR046335">
    <property type="entry name" value="LacI/GalR-like_sensor"/>
</dbReference>
<dbReference type="SUPFAM" id="SSF47413">
    <property type="entry name" value="lambda repressor-like DNA-binding domains"/>
    <property type="match status" value="1"/>
</dbReference>
<keyword evidence="1" id="KW-0805">Transcription regulation</keyword>
<gene>
    <name evidence="5" type="ORF">E9232_003226</name>
</gene>
<dbReference type="Gene3D" id="3.40.50.2300">
    <property type="match status" value="2"/>
</dbReference>
<dbReference type="InterPro" id="IPR000843">
    <property type="entry name" value="HTH_LacI"/>
</dbReference>
<evidence type="ECO:0000256" key="3">
    <source>
        <dbReference type="ARBA" id="ARBA00023163"/>
    </source>
</evidence>